<evidence type="ECO:0000256" key="1">
    <source>
        <dbReference type="ARBA" id="ARBA00022612"/>
    </source>
</evidence>
<feature type="domain" description="Terminase large subunit gp17-like C-terminal" evidence="2">
    <location>
        <begin position="316"/>
        <end position="463"/>
    </location>
</feature>
<evidence type="ECO:0000259" key="2">
    <source>
        <dbReference type="Pfam" id="PF17289"/>
    </source>
</evidence>
<evidence type="ECO:0000313" key="3">
    <source>
        <dbReference type="EMBL" id="GHH09327.1"/>
    </source>
</evidence>
<proteinExistence type="predicted"/>
<reference evidence="4" key="1">
    <citation type="journal article" date="2019" name="Int. J. Syst. Evol. Microbiol.">
        <title>The Global Catalogue of Microorganisms (GCM) 10K type strain sequencing project: providing services to taxonomists for standard genome sequencing and annotation.</title>
        <authorList>
            <consortium name="The Broad Institute Genomics Platform"/>
            <consortium name="The Broad Institute Genome Sequencing Center for Infectious Disease"/>
            <person name="Wu L."/>
            <person name="Ma J."/>
        </authorList>
    </citation>
    <scope>NUCLEOTIDE SEQUENCE [LARGE SCALE GENOMIC DNA]</scope>
    <source>
        <strain evidence="4">CGMCC 1.8957</strain>
    </source>
</reference>
<comment type="caution">
    <text evidence="3">The sequence shown here is derived from an EMBL/GenBank/DDBJ whole genome shotgun (WGS) entry which is preliminary data.</text>
</comment>
<organism evidence="3 4">
    <name type="scientific">Sphingomonas glacialis</name>
    <dbReference type="NCBI Taxonomy" id="658225"/>
    <lineage>
        <taxon>Bacteria</taxon>
        <taxon>Pseudomonadati</taxon>
        <taxon>Pseudomonadota</taxon>
        <taxon>Alphaproteobacteria</taxon>
        <taxon>Sphingomonadales</taxon>
        <taxon>Sphingomonadaceae</taxon>
        <taxon>Sphingomonas</taxon>
    </lineage>
</organism>
<protein>
    <recommendedName>
        <fullName evidence="2">Terminase large subunit gp17-like C-terminal domain-containing protein</fullName>
    </recommendedName>
</protein>
<dbReference type="Pfam" id="PF17289">
    <property type="entry name" value="Terminase_6C"/>
    <property type="match status" value="1"/>
</dbReference>
<dbReference type="Proteomes" id="UP000652430">
    <property type="component" value="Unassembled WGS sequence"/>
</dbReference>
<keyword evidence="4" id="KW-1185">Reference proteome</keyword>
<dbReference type="Gene3D" id="3.30.420.240">
    <property type="match status" value="1"/>
</dbReference>
<name>A0ABQ3L9V9_9SPHN</name>
<keyword evidence="1" id="KW-1188">Viral release from host cell</keyword>
<sequence>MSADEWAEQLARRVQARRSLYWFTRYGFLQQRGYKWQRNWHHEVICRKLQDVFEGRCKRLIINIPPRYSKTEIAVVNFIAWALGLAPDSEFIHVSYGARLAAGNSTRARDLVRTEWYADLFPELALNPEKQANDDWRTLQGGVVYATGAGGTITGFGAGKKRPGFGGAIIVDDPHKAAEATSDLMRQNVIDWFKSTLESRRNSPDTPIIIIMQRLHEEDLAGWLLGGGNGEEWEHLCIPALNDPPVPFWPDDAPDELWPSTHTLEDLRRMEMSKPYEFAGQYMQRPAPLGGGIFKTEWWQYFRAEALPPLKRVVQSWDTAFKTKTANDYSVCTTWGEGADGKFYLVDVWKNKVEFPDLKRMVVSKAAQQWGGLPVSAILVEDKASGQSLIQELRRETSLSVIAVKVDIDKVSRAFAVTPVIESRRVYLPTGADWVADYVASLGAFPNGTHDDDVDSTTQALSYFSDGSGAQAWVDFFAARAAGTQPTGTPNG</sequence>
<accession>A0ABQ3L9V9</accession>
<dbReference type="InterPro" id="IPR006517">
    <property type="entry name" value="Phage_terminase_lsu-like_C"/>
</dbReference>
<gene>
    <name evidence="3" type="ORF">GCM10008023_05870</name>
</gene>
<dbReference type="NCBIfam" id="TIGR01630">
    <property type="entry name" value="psiM2_ORF9"/>
    <property type="match status" value="1"/>
</dbReference>
<evidence type="ECO:0000313" key="4">
    <source>
        <dbReference type="Proteomes" id="UP000652430"/>
    </source>
</evidence>
<dbReference type="EMBL" id="BNAQ01000001">
    <property type="protein sequence ID" value="GHH09327.1"/>
    <property type="molecule type" value="Genomic_DNA"/>
</dbReference>
<dbReference type="RefSeq" id="WP_189675022.1">
    <property type="nucleotide sequence ID" value="NZ_BNAQ01000001.1"/>
</dbReference>
<dbReference type="InterPro" id="IPR035421">
    <property type="entry name" value="Terminase_6C"/>
</dbReference>